<comment type="caution">
    <text evidence="1">The sequence shown here is derived from an EMBL/GenBank/DDBJ whole genome shotgun (WGS) entry which is preliminary data.</text>
</comment>
<reference evidence="1 2" key="1">
    <citation type="journal article" date="2017" name="Front. Genet.">
        <title>Draft sequencing of the heterozygous diploid genome of Satsuma (Citrus unshiu Marc.) using a hybrid assembly approach.</title>
        <authorList>
            <person name="Shimizu T."/>
            <person name="Tanizawa Y."/>
            <person name="Mochizuki T."/>
            <person name="Nagasaki H."/>
            <person name="Yoshioka T."/>
            <person name="Toyoda A."/>
            <person name="Fujiyama A."/>
            <person name="Kaminuma E."/>
            <person name="Nakamura Y."/>
        </authorList>
    </citation>
    <scope>NUCLEOTIDE SEQUENCE [LARGE SCALE GENOMIC DNA]</scope>
    <source>
        <strain evidence="2">cv. Miyagawa wase</strain>
    </source>
</reference>
<name>A0A2H5PUM2_CITUN</name>
<gene>
    <name evidence="1" type="ORF">CUMW_169030</name>
</gene>
<protein>
    <submittedName>
        <fullName evidence="1">Uncharacterized protein</fullName>
    </submittedName>
</protein>
<evidence type="ECO:0000313" key="2">
    <source>
        <dbReference type="Proteomes" id="UP000236630"/>
    </source>
</evidence>
<evidence type="ECO:0000313" key="1">
    <source>
        <dbReference type="EMBL" id="GAY56077.1"/>
    </source>
</evidence>
<accession>A0A2H5PUM2</accession>
<sequence length="76" mass="8406">GNPIDLHLSNGVHWQCDGRSQLVASSPSLVKALWSSLRHPSGKQRGGSNTNHSNWPVLVQRDYNYNARHQCRGGDS</sequence>
<proteinExistence type="predicted"/>
<dbReference type="EMBL" id="BDQV01000130">
    <property type="protein sequence ID" value="GAY56077.1"/>
    <property type="molecule type" value="Genomic_DNA"/>
</dbReference>
<organism evidence="1 2">
    <name type="scientific">Citrus unshiu</name>
    <name type="common">Satsuma mandarin</name>
    <name type="synonym">Citrus nobilis var. unshiu</name>
    <dbReference type="NCBI Taxonomy" id="55188"/>
    <lineage>
        <taxon>Eukaryota</taxon>
        <taxon>Viridiplantae</taxon>
        <taxon>Streptophyta</taxon>
        <taxon>Embryophyta</taxon>
        <taxon>Tracheophyta</taxon>
        <taxon>Spermatophyta</taxon>
        <taxon>Magnoliopsida</taxon>
        <taxon>eudicotyledons</taxon>
        <taxon>Gunneridae</taxon>
        <taxon>Pentapetalae</taxon>
        <taxon>rosids</taxon>
        <taxon>malvids</taxon>
        <taxon>Sapindales</taxon>
        <taxon>Rutaceae</taxon>
        <taxon>Aurantioideae</taxon>
        <taxon>Citrus</taxon>
    </lineage>
</organism>
<keyword evidence="2" id="KW-1185">Reference proteome</keyword>
<dbReference type="Proteomes" id="UP000236630">
    <property type="component" value="Unassembled WGS sequence"/>
</dbReference>
<dbReference type="AlphaFoldDB" id="A0A2H5PUM2"/>
<feature type="non-terminal residue" evidence="1">
    <location>
        <position position="1"/>
    </location>
</feature>